<keyword evidence="6" id="KW-0902">Two-component regulatory system</keyword>
<sequence length="853" mass="99648">MLKILTTNNYQKLLNQIANLKNSNDQGLNSIDKLSTTISELEVISSEYHLIKLFYETVKKLEKQNSDFSVLSLGIAKFFRNKLDCQGIIVGYKKDDILTDSGVSLSKELGKTKQYLKKFLEIHEDESFVNSFFKSDEDHFLWSSDEFNVINEKFWSDNYSQVIIADNLKRRIEDYINYTNEIKNILIIPIREGKEEDMIGYVILFNFPFDKLKSIYRIFNTLSSFLNLLYKINLRFKQSYVDYEFLSNLSSKYFESSLQVIFEQMARIIPISYASFWIPTIEENDDCFVLKSTYSSLLDKEKVERLKSSNLYKSKATVLREICDFDNFMTNYDENYIYLENQDETSSGFTYFDDIGSNSLLIYPIYKYFNEDRHEEKVSTLGAFIFYIRKTSQVSLHQKNRISKLFEKISFNIEHNLYDMRYHQIETLVKEFSELDSFKITDDFDIICDKIRKTIRSEHVSIFFANPRNELYLGASTSERFRNVDRVTKQIVSYHNVAEFKNNPNKPIYINDDSLTYRSYKANNAVVCHEVHSQSVVSNTTFCEATTSHHESLMIIPLRIENDVIGVLRIVNKIHGKDSILHTFTANDVYIGTLSAKLAVSYIIKSQYLLKQKLFIDSLAHENRTPIQIIELAIFNIQCIMDSGQIPQRLQADLNTNFKNVVSYTSLLSNNFKNLNSIINFEKDSKNSYSYECIDLKSKIEDVIELMRPIVNQRENKQISFKLVINKMPTFYLDEDKMTQVIYNIISNAIRYSYNSTTVEVYYKELKKGGLEFSEIKFENYGHGIEEFERDLVFRDYYRSENAKKEVPEGTGIGLPVTKKILSDMGCSIEISKLNNPTIFSIFIPLTKKCKND</sequence>
<dbReference type="GO" id="GO:0004721">
    <property type="term" value="F:phosphoprotein phosphatase activity"/>
    <property type="evidence" value="ECO:0007669"/>
    <property type="project" value="TreeGrafter"/>
</dbReference>
<comment type="catalytic activity">
    <reaction evidence="1">
        <text>ATP + protein L-histidine = ADP + protein N-phospho-L-histidine.</text>
        <dbReference type="EC" id="2.7.13.3"/>
    </reaction>
</comment>
<dbReference type="AlphaFoldDB" id="A0AA37SL69"/>
<comment type="caution">
    <text evidence="8">The sequence shown here is derived from an EMBL/GenBank/DDBJ whole genome shotgun (WGS) entry which is preliminary data.</text>
</comment>
<dbReference type="InterPro" id="IPR050351">
    <property type="entry name" value="BphY/WalK/GraS-like"/>
</dbReference>
<keyword evidence="3" id="KW-0597">Phosphoprotein</keyword>
<keyword evidence="9" id="KW-1185">Reference proteome</keyword>
<dbReference type="SMART" id="SM00387">
    <property type="entry name" value="HATPase_c"/>
    <property type="match status" value="1"/>
</dbReference>
<dbReference type="EC" id="2.7.13.3" evidence="2"/>
<dbReference type="PANTHER" id="PTHR45453">
    <property type="entry name" value="PHOSPHATE REGULON SENSOR PROTEIN PHOR"/>
    <property type="match status" value="1"/>
</dbReference>
<feature type="domain" description="Histidine kinase" evidence="7">
    <location>
        <begin position="618"/>
        <end position="848"/>
    </location>
</feature>
<dbReference type="GO" id="GO:0005886">
    <property type="term" value="C:plasma membrane"/>
    <property type="evidence" value="ECO:0007669"/>
    <property type="project" value="TreeGrafter"/>
</dbReference>
<organism evidence="8 9">
    <name type="scientific">Portibacter lacus</name>
    <dbReference type="NCBI Taxonomy" id="1099794"/>
    <lineage>
        <taxon>Bacteria</taxon>
        <taxon>Pseudomonadati</taxon>
        <taxon>Bacteroidota</taxon>
        <taxon>Saprospiria</taxon>
        <taxon>Saprospirales</taxon>
        <taxon>Haliscomenobacteraceae</taxon>
        <taxon>Portibacter</taxon>
    </lineage>
</organism>
<dbReference type="SUPFAM" id="SSF55874">
    <property type="entry name" value="ATPase domain of HSP90 chaperone/DNA topoisomerase II/histidine kinase"/>
    <property type="match status" value="1"/>
</dbReference>
<evidence type="ECO:0000256" key="4">
    <source>
        <dbReference type="ARBA" id="ARBA00022679"/>
    </source>
</evidence>
<dbReference type="InterPro" id="IPR029016">
    <property type="entry name" value="GAF-like_dom_sf"/>
</dbReference>
<evidence type="ECO:0000256" key="3">
    <source>
        <dbReference type="ARBA" id="ARBA00022553"/>
    </source>
</evidence>
<gene>
    <name evidence="8" type="ORF">GCM10007940_06220</name>
</gene>
<dbReference type="InterPro" id="IPR003594">
    <property type="entry name" value="HATPase_dom"/>
</dbReference>
<evidence type="ECO:0000256" key="5">
    <source>
        <dbReference type="ARBA" id="ARBA00022777"/>
    </source>
</evidence>
<reference evidence="8" key="1">
    <citation type="journal article" date="2014" name="Int. J. Syst. Evol. Microbiol.">
        <title>Complete genome sequence of Corynebacterium casei LMG S-19264T (=DSM 44701T), isolated from a smear-ripened cheese.</title>
        <authorList>
            <consortium name="US DOE Joint Genome Institute (JGI-PGF)"/>
            <person name="Walter F."/>
            <person name="Albersmeier A."/>
            <person name="Kalinowski J."/>
            <person name="Ruckert C."/>
        </authorList>
    </citation>
    <scope>NUCLEOTIDE SEQUENCE</scope>
    <source>
        <strain evidence="8">NBRC 108769</strain>
    </source>
</reference>
<evidence type="ECO:0000256" key="2">
    <source>
        <dbReference type="ARBA" id="ARBA00012438"/>
    </source>
</evidence>
<dbReference type="PROSITE" id="PS50109">
    <property type="entry name" value="HIS_KIN"/>
    <property type="match status" value="1"/>
</dbReference>
<keyword evidence="5" id="KW-0418">Kinase</keyword>
<reference evidence="8" key="2">
    <citation type="submission" date="2023-01" db="EMBL/GenBank/DDBJ databases">
        <title>Draft genome sequence of Portibacter lacus strain NBRC 108769.</title>
        <authorList>
            <person name="Sun Q."/>
            <person name="Mori K."/>
        </authorList>
    </citation>
    <scope>NUCLEOTIDE SEQUENCE</scope>
    <source>
        <strain evidence="8">NBRC 108769</strain>
    </source>
</reference>
<evidence type="ECO:0000259" key="7">
    <source>
        <dbReference type="PROSITE" id="PS50109"/>
    </source>
</evidence>
<keyword evidence="4" id="KW-0808">Transferase</keyword>
<evidence type="ECO:0000313" key="8">
    <source>
        <dbReference type="EMBL" id="GLR16007.1"/>
    </source>
</evidence>
<dbReference type="InterPro" id="IPR036890">
    <property type="entry name" value="HATPase_C_sf"/>
</dbReference>
<dbReference type="Pfam" id="PF02518">
    <property type="entry name" value="HATPase_c"/>
    <property type="match status" value="1"/>
</dbReference>
<dbReference type="Proteomes" id="UP001156666">
    <property type="component" value="Unassembled WGS sequence"/>
</dbReference>
<name>A0AA37SL69_9BACT</name>
<dbReference type="EMBL" id="BSOH01000002">
    <property type="protein sequence ID" value="GLR16007.1"/>
    <property type="molecule type" value="Genomic_DNA"/>
</dbReference>
<evidence type="ECO:0000256" key="1">
    <source>
        <dbReference type="ARBA" id="ARBA00000085"/>
    </source>
</evidence>
<evidence type="ECO:0000256" key="6">
    <source>
        <dbReference type="ARBA" id="ARBA00023012"/>
    </source>
</evidence>
<dbReference type="Gene3D" id="3.30.450.40">
    <property type="match status" value="1"/>
</dbReference>
<dbReference type="GO" id="GO:0016036">
    <property type="term" value="P:cellular response to phosphate starvation"/>
    <property type="evidence" value="ECO:0007669"/>
    <property type="project" value="TreeGrafter"/>
</dbReference>
<evidence type="ECO:0000313" key="9">
    <source>
        <dbReference type="Proteomes" id="UP001156666"/>
    </source>
</evidence>
<accession>A0AA37SL69</accession>
<proteinExistence type="predicted"/>
<dbReference type="Gene3D" id="3.30.565.10">
    <property type="entry name" value="Histidine kinase-like ATPase, C-terminal domain"/>
    <property type="match status" value="1"/>
</dbReference>
<dbReference type="GO" id="GO:0000155">
    <property type="term" value="F:phosphorelay sensor kinase activity"/>
    <property type="evidence" value="ECO:0007669"/>
    <property type="project" value="TreeGrafter"/>
</dbReference>
<dbReference type="SUPFAM" id="SSF55781">
    <property type="entry name" value="GAF domain-like"/>
    <property type="match status" value="1"/>
</dbReference>
<dbReference type="InterPro" id="IPR005467">
    <property type="entry name" value="His_kinase_dom"/>
</dbReference>
<dbReference type="PANTHER" id="PTHR45453:SF1">
    <property type="entry name" value="PHOSPHATE REGULON SENSOR PROTEIN PHOR"/>
    <property type="match status" value="1"/>
</dbReference>
<protein>
    <recommendedName>
        <fullName evidence="2">histidine kinase</fullName>
        <ecNumber evidence="2">2.7.13.3</ecNumber>
    </recommendedName>
</protein>